<proteinExistence type="predicted"/>
<dbReference type="Proteomes" id="UP000324222">
    <property type="component" value="Unassembled WGS sequence"/>
</dbReference>
<comment type="caution">
    <text evidence="1">The sequence shown here is derived from an EMBL/GenBank/DDBJ whole genome shotgun (WGS) entry which is preliminary data.</text>
</comment>
<evidence type="ECO:0000313" key="2">
    <source>
        <dbReference type="Proteomes" id="UP000324222"/>
    </source>
</evidence>
<dbReference type="EMBL" id="VSRR010109302">
    <property type="protein sequence ID" value="MPC97295.1"/>
    <property type="molecule type" value="Genomic_DNA"/>
</dbReference>
<protein>
    <submittedName>
        <fullName evidence="1">Uncharacterized protein</fullName>
    </submittedName>
</protein>
<dbReference type="AlphaFoldDB" id="A0A5B7JRU4"/>
<evidence type="ECO:0000313" key="1">
    <source>
        <dbReference type="EMBL" id="MPC97295.1"/>
    </source>
</evidence>
<gene>
    <name evidence="1" type="ORF">E2C01_092600</name>
</gene>
<sequence>MTWPQKRTWQGACTYSRGGVITRGRRDSGRR</sequence>
<name>A0A5B7JRU4_PORTR</name>
<keyword evidence="2" id="KW-1185">Reference proteome</keyword>
<reference evidence="1 2" key="1">
    <citation type="submission" date="2019-05" db="EMBL/GenBank/DDBJ databases">
        <title>Another draft genome of Portunus trituberculatus and its Hox gene families provides insights of decapod evolution.</title>
        <authorList>
            <person name="Jeong J.-H."/>
            <person name="Song I."/>
            <person name="Kim S."/>
            <person name="Choi T."/>
            <person name="Kim D."/>
            <person name="Ryu S."/>
            <person name="Kim W."/>
        </authorList>
    </citation>
    <scope>NUCLEOTIDE SEQUENCE [LARGE SCALE GENOMIC DNA]</scope>
    <source>
        <tissue evidence="1">Muscle</tissue>
    </source>
</reference>
<organism evidence="1 2">
    <name type="scientific">Portunus trituberculatus</name>
    <name type="common">Swimming crab</name>
    <name type="synonym">Neptunus trituberculatus</name>
    <dbReference type="NCBI Taxonomy" id="210409"/>
    <lineage>
        <taxon>Eukaryota</taxon>
        <taxon>Metazoa</taxon>
        <taxon>Ecdysozoa</taxon>
        <taxon>Arthropoda</taxon>
        <taxon>Crustacea</taxon>
        <taxon>Multicrustacea</taxon>
        <taxon>Malacostraca</taxon>
        <taxon>Eumalacostraca</taxon>
        <taxon>Eucarida</taxon>
        <taxon>Decapoda</taxon>
        <taxon>Pleocyemata</taxon>
        <taxon>Brachyura</taxon>
        <taxon>Eubrachyura</taxon>
        <taxon>Portunoidea</taxon>
        <taxon>Portunidae</taxon>
        <taxon>Portuninae</taxon>
        <taxon>Portunus</taxon>
    </lineage>
</organism>
<accession>A0A5B7JRU4</accession>